<dbReference type="Proteomes" id="UP001362999">
    <property type="component" value="Unassembled WGS sequence"/>
</dbReference>
<feature type="compositionally biased region" description="Pro residues" evidence="1">
    <location>
        <begin position="178"/>
        <end position="194"/>
    </location>
</feature>
<gene>
    <name evidence="2" type="ORF">R3P38DRAFT_1654517</name>
</gene>
<feature type="region of interest" description="Disordered" evidence="1">
    <location>
        <begin position="165"/>
        <end position="219"/>
    </location>
</feature>
<reference evidence="2 3" key="1">
    <citation type="journal article" date="2024" name="J Genomics">
        <title>Draft genome sequencing and assembly of Favolaschia claudopus CIRM-BRFM 2984 isolated from oak limbs.</title>
        <authorList>
            <person name="Navarro D."/>
            <person name="Drula E."/>
            <person name="Chaduli D."/>
            <person name="Cazenave R."/>
            <person name="Ahrendt S."/>
            <person name="Wang J."/>
            <person name="Lipzen A."/>
            <person name="Daum C."/>
            <person name="Barry K."/>
            <person name="Grigoriev I.V."/>
            <person name="Favel A."/>
            <person name="Rosso M.N."/>
            <person name="Martin F."/>
        </authorList>
    </citation>
    <scope>NUCLEOTIDE SEQUENCE [LARGE SCALE GENOMIC DNA]</scope>
    <source>
        <strain evidence="2 3">CIRM-BRFM 2984</strain>
    </source>
</reference>
<sequence>MLSFNSTKNNIFSASTPNLLGTLAPTSTFASATLIRSSAVARIHSREPLVVTSAPSSPSRRRFRPSLAAPEAVRKLYKTLKWTTSKRKSASEHKVPGSPTRGGTWTIPPSPRRATSTRGRVLVKKRASSISNRAMFRARIHVSELDDEEKEVDGSSDEENQAQYATAYPDSPLSSGFSPPPSTPLDPFATPPQSPTRGTLVVLDNSSPRSISSSFRRRRQASKIVQKLGVEAAGAAEEYATKKKT</sequence>
<comment type="caution">
    <text evidence="2">The sequence shown here is derived from an EMBL/GenBank/DDBJ whole genome shotgun (WGS) entry which is preliminary data.</text>
</comment>
<evidence type="ECO:0000313" key="3">
    <source>
        <dbReference type="Proteomes" id="UP001362999"/>
    </source>
</evidence>
<accession>A0AAW0DMJ0</accession>
<dbReference type="AlphaFoldDB" id="A0AAW0DMJ0"/>
<name>A0AAW0DMJ0_9AGAR</name>
<proteinExistence type="predicted"/>
<evidence type="ECO:0000313" key="2">
    <source>
        <dbReference type="EMBL" id="KAK7052753.1"/>
    </source>
</evidence>
<keyword evidence="3" id="KW-1185">Reference proteome</keyword>
<evidence type="ECO:0000256" key="1">
    <source>
        <dbReference type="SAM" id="MobiDB-lite"/>
    </source>
</evidence>
<dbReference type="EMBL" id="JAWWNJ010000007">
    <property type="protein sequence ID" value="KAK7052753.1"/>
    <property type="molecule type" value="Genomic_DNA"/>
</dbReference>
<organism evidence="2 3">
    <name type="scientific">Favolaschia claudopus</name>
    <dbReference type="NCBI Taxonomy" id="2862362"/>
    <lineage>
        <taxon>Eukaryota</taxon>
        <taxon>Fungi</taxon>
        <taxon>Dikarya</taxon>
        <taxon>Basidiomycota</taxon>
        <taxon>Agaricomycotina</taxon>
        <taxon>Agaricomycetes</taxon>
        <taxon>Agaricomycetidae</taxon>
        <taxon>Agaricales</taxon>
        <taxon>Marasmiineae</taxon>
        <taxon>Mycenaceae</taxon>
        <taxon>Favolaschia</taxon>
    </lineage>
</organism>
<protein>
    <submittedName>
        <fullName evidence="2">Uncharacterized protein</fullName>
    </submittedName>
</protein>
<feature type="region of interest" description="Disordered" evidence="1">
    <location>
        <begin position="85"/>
        <end position="121"/>
    </location>
</feature>